<gene>
    <name evidence="1" type="ORF">SDC9_133974</name>
</gene>
<proteinExistence type="predicted"/>
<organism evidence="1">
    <name type="scientific">bioreactor metagenome</name>
    <dbReference type="NCBI Taxonomy" id="1076179"/>
    <lineage>
        <taxon>unclassified sequences</taxon>
        <taxon>metagenomes</taxon>
        <taxon>ecological metagenomes</taxon>
    </lineage>
</organism>
<name>A0A645DC32_9ZZZZ</name>
<comment type="caution">
    <text evidence="1">The sequence shown here is derived from an EMBL/GenBank/DDBJ whole genome shotgun (WGS) entry which is preliminary data.</text>
</comment>
<dbReference type="AlphaFoldDB" id="A0A645DC32"/>
<accession>A0A645DC32</accession>
<sequence length="200" mass="21252">MLASQPDTAEIASGAIHRQFGVGEQSDACRLREQVGQMQDGTTTLEPGEHPEVRLVPHEEAEPRDSGLIELRGRLEQQPAERNGGIENCVKPRGVCGVQPQERSGRVPRYDRECAQKRVAMTALVAGDELGIVEIIAGEHPHALGEPTAQVALASCVEKGDLDTEDGVGMGMGEGHNGVDSGVEVVTAPVAGQLRVEHLT</sequence>
<reference evidence="1" key="1">
    <citation type="submission" date="2019-08" db="EMBL/GenBank/DDBJ databases">
        <authorList>
            <person name="Kucharzyk K."/>
            <person name="Murdoch R.W."/>
            <person name="Higgins S."/>
            <person name="Loffler F."/>
        </authorList>
    </citation>
    <scope>NUCLEOTIDE SEQUENCE</scope>
</reference>
<protein>
    <submittedName>
        <fullName evidence="1">Uncharacterized protein</fullName>
    </submittedName>
</protein>
<evidence type="ECO:0000313" key="1">
    <source>
        <dbReference type="EMBL" id="MPM86881.1"/>
    </source>
</evidence>
<dbReference type="EMBL" id="VSSQ01034817">
    <property type="protein sequence ID" value="MPM86881.1"/>
    <property type="molecule type" value="Genomic_DNA"/>
</dbReference>